<evidence type="ECO:0000256" key="4">
    <source>
        <dbReference type="ARBA" id="ARBA00022475"/>
    </source>
</evidence>
<organism evidence="10 11">
    <name type="scientific">Candidatus Phytoplasma rubi</name>
    <dbReference type="NCBI Taxonomy" id="399025"/>
    <lineage>
        <taxon>Bacteria</taxon>
        <taxon>Bacillati</taxon>
        <taxon>Mycoplasmatota</taxon>
        <taxon>Mollicutes</taxon>
        <taxon>Acholeplasmatales</taxon>
        <taxon>Acholeplasmataceae</taxon>
        <taxon>Candidatus Phytoplasma</taxon>
        <taxon>16SrV (Elm yellows group)</taxon>
    </lineage>
</organism>
<dbReference type="SMART" id="SM00382">
    <property type="entry name" value="AAA"/>
    <property type="match status" value="1"/>
</dbReference>
<dbReference type="EMBL" id="CP114006">
    <property type="protein sequence ID" value="WAN63514.1"/>
    <property type="molecule type" value="Genomic_DNA"/>
</dbReference>
<dbReference type="InterPro" id="IPR050095">
    <property type="entry name" value="ECF_ABC_transporter_ATP-bd"/>
</dbReference>
<dbReference type="InterPro" id="IPR003593">
    <property type="entry name" value="AAA+_ATPase"/>
</dbReference>
<dbReference type="CDD" id="cd03225">
    <property type="entry name" value="ABC_cobalt_CbiO_domain1"/>
    <property type="match status" value="1"/>
</dbReference>
<accession>A0ABY7BSS2</accession>
<keyword evidence="11" id="KW-1185">Reference proteome</keyword>
<comment type="similarity">
    <text evidence="2">Belongs to the ABC transporter superfamily.</text>
</comment>
<dbReference type="PROSITE" id="PS50893">
    <property type="entry name" value="ABC_TRANSPORTER_2"/>
    <property type="match status" value="1"/>
</dbReference>
<dbReference type="GO" id="GO:0005524">
    <property type="term" value="F:ATP binding"/>
    <property type="evidence" value="ECO:0007669"/>
    <property type="project" value="UniProtKB-KW"/>
</dbReference>
<dbReference type="Proteomes" id="UP001164727">
    <property type="component" value="Chromosome"/>
</dbReference>
<name>A0ABY7BSS2_9MOLU</name>
<proteinExistence type="inferred from homology"/>
<dbReference type="PANTHER" id="PTHR43553:SF27">
    <property type="entry name" value="ENERGY-COUPLING FACTOR TRANSPORTER ATP-BINDING PROTEIN ECFA2"/>
    <property type="match status" value="1"/>
</dbReference>
<dbReference type="InterPro" id="IPR027417">
    <property type="entry name" value="P-loop_NTPase"/>
</dbReference>
<protein>
    <submittedName>
        <fullName evidence="10">ATP-binding cassette domain-containing protein</fullName>
    </submittedName>
</protein>
<feature type="domain" description="ABC transporter" evidence="9">
    <location>
        <begin position="3"/>
        <end position="244"/>
    </location>
</feature>
<evidence type="ECO:0000313" key="11">
    <source>
        <dbReference type="Proteomes" id="UP001164727"/>
    </source>
</evidence>
<dbReference type="Gene3D" id="3.40.50.300">
    <property type="entry name" value="P-loop containing nucleotide triphosphate hydrolases"/>
    <property type="match status" value="1"/>
</dbReference>
<evidence type="ECO:0000256" key="6">
    <source>
        <dbReference type="ARBA" id="ARBA00022840"/>
    </source>
</evidence>
<dbReference type="SUPFAM" id="SSF52540">
    <property type="entry name" value="P-loop containing nucleoside triphosphate hydrolases"/>
    <property type="match status" value="1"/>
</dbReference>
<evidence type="ECO:0000259" key="9">
    <source>
        <dbReference type="PROSITE" id="PS50893"/>
    </source>
</evidence>
<evidence type="ECO:0000256" key="1">
    <source>
        <dbReference type="ARBA" id="ARBA00004202"/>
    </source>
</evidence>
<dbReference type="RefSeq" id="WP_268849711.1">
    <property type="nucleotide sequence ID" value="NZ_CP114006.1"/>
</dbReference>
<keyword evidence="4" id="KW-1003">Cell membrane</keyword>
<dbReference type="InterPro" id="IPR015856">
    <property type="entry name" value="ABC_transpr_CbiO/EcfA_su"/>
</dbReference>
<keyword evidence="6 10" id="KW-0067">ATP-binding</keyword>
<gene>
    <name evidence="10" type="primary">ecfA</name>
    <name evidence="10" type="ORF">RS022_06850</name>
</gene>
<dbReference type="PANTHER" id="PTHR43553">
    <property type="entry name" value="HEAVY METAL TRANSPORTER"/>
    <property type="match status" value="1"/>
</dbReference>
<keyword evidence="3" id="KW-0813">Transport</keyword>
<evidence type="ECO:0000313" key="10">
    <source>
        <dbReference type="EMBL" id="WAN63514.1"/>
    </source>
</evidence>
<evidence type="ECO:0000256" key="2">
    <source>
        <dbReference type="ARBA" id="ARBA00005417"/>
    </source>
</evidence>
<sequence>MAIQFKDVTFYYNKNKKAALRNINLSINSENDFIAVIGKIGSGKSTLVQLMNSLLVPSEGYIDIFGQRIDKKTSPKILTFLKKKIGLVFQFPEYQLFENTILKDVMFGPKNFNNNNLEVKKKAVKALKQVGITEDLFDNSPFKLSEGQQRKVAIAGIFAIEPSILILDEPTRGLDINSCKDIMNILKNKNQKDKNTIIFITHDIDLVFEYANKIIFLDKGEILFSGLKEIFFTKYNLLKFGLSEPKIFKILKFLNQKLGVSFESKFSYEELLNCLKDFYKGA</sequence>
<keyword evidence="7" id="KW-1278">Translocase</keyword>
<reference evidence="10 11" key="1">
    <citation type="journal article" date="2023" name="Microbiol. Resour. Announc.">
        <title>Complete Genome of 'Candidatus Phytoplasma rubi' RS, a Phytopathogenic Bacterium Associated with Rubus Stunt Disease.</title>
        <authorList>
            <person name="Duckeck D."/>
            <person name="Zubert C."/>
            <person name="Bohm J.W."/>
            <person name="Carminati G."/>
            <person name="Schneider B."/>
            <person name="Kube M."/>
        </authorList>
    </citation>
    <scope>NUCLEOTIDE SEQUENCE [LARGE SCALE GENOMIC DNA]</scope>
    <source>
        <strain evidence="10 11">RS</strain>
    </source>
</reference>
<dbReference type="Pfam" id="PF00005">
    <property type="entry name" value="ABC_tran"/>
    <property type="match status" value="1"/>
</dbReference>
<comment type="subcellular location">
    <subcellularLocation>
        <location evidence="1">Cell membrane</location>
        <topology evidence="1">Peripheral membrane protein</topology>
    </subcellularLocation>
</comment>
<keyword evidence="8" id="KW-0472">Membrane</keyword>
<evidence type="ECO:0000256" key="8">
    <source>
        <dbReference type="ARBA" id="ARBA00023136"/>
    </source>
</evidence>
<dbReference type="InterPro" id="IPR003439">
    <property type="entry name" value="ABC_transporter-like_ATP-bd"/>
</dbReference>
<keyword evidence="5" id="KW-0547">Nucleotide-binding</keyword>
<evidence type="ECO:0000256" key="5">
    <source>
        <dbReference type="ARBA" id="ARBA00022741"/>
    </source>
</evidence>
<evidence type="ECO:0000256" key="3">
    <source>
        <dbReference type="ARBA" id="ARBA00022448"/>
    </source>
</evidence>
<evidence type="ECO:0000256" key="7">
    <source>
        <dbReference type="ARBA" id="ARBA00022967"/>
    </source>
</evidence>